<gene>
    <name evidence="2" type="ORF">GCM10011425_09640</name>
</gene>
<evidence type="ECO:0000313" key="2">
    <source>
        <dbReference type="EMBL" id="GGI49752.1"/>
    </source>
</evidence>
<dbReference type="Proteomes" id="UP000662074">
    <property type="component" value="Unassembled WGS sequence"/>
</dbReference>
<comment type="caution">
    <text evidence="2">The sequence shown here is derived from an EMBL/GenBank/DDBJ whole genome shotgun (WGS) entry which is preliminary data.</text>
</comment>
<reference evidence="2" key="2">
    <citation type="submission" date="2020-09" db="EMBL/GenBank/DDBJ databases">
        <authorList>
            <person name="Sun Q."/>
            <person name="Sedlacek I."/>
        </authorList>
    </citation>
    <scope>NUCLEOTIDE SEQUENCE</scope>
    <source>
        <strain evidence="2">CCM 8711</strain>
    </source>
</reference>
<feature type="compositionally biased region" description="Basic and acidic residues" evidence="1">
    <location>
        <begin position="33"/>
        <end position="62"/>
    </location>
</feature>
<proteinExistence type="predicted"/>
<keyword evidence="3" id="KW-1185">Reference proteome</keyword>
<name>A0A917J7X5_9SPHI</name>
<reference evidence="2" key="1">
    <citation type="journal article" date="2014" name="Int. J. Syst. Evol. Microbiol.">
        <title>Complete genome sequence of Corynebacterium casei LMG S-19264T (=DSM 44701T), isolated from a smear-ripened cheese.</title>
        <authorList>
            <consortium name="US DOE Joint Genome Institute (JGI-PGF)"/>
            <person name="Walter F."/>
            <person name="Albersmeier A."/>
            <person name="Kalinowski J."/>
            <person name="Ruckert C."/>
        </authorList>
    </citation>
    <scope>NUCLEOTIDE SEQUENCE</scope>
    <source>
        <strain evidence="2">CCM 8711</strain>
    </source>
</reference>
<evidence type="ECO:0000256" key="1">
    <source>
        <dbReference type="SAM" id="MobiDB-lite"/>
    </source>
</evidence>
<protein>
    <submittedName>
        <fullName evidence="2">Uncharacterized protein</fullName>
    </submittedName>
</protein>
<accession>A0A917J7X5</accession>
<dbReference type="AlphaFoldDB" id="A0A917J7X5"/>
<feature type="region of interest" description="Disordered" evidence="1">
    <location>
        <begin position="1"/>
        <end position="62"/>
    </location>
</feature>
<organism evidence="2 3">
    <name type="scientific">Mucilaginibacter galii</name>
    <dbReference type="NCBI Taxonomy" id="2005073"/>
    <lineage>
        <taxon>Bacteria</taxon>
        <taxon>Pseudomonadati</taxon>
        <taxon>Bacteroidota</taxon>
        <taxon>Sphingobacteriia</taxon>
        <taxon>Sphingobacteriales</taxon>
        <taxon>Sphingobacteriaceae</taxon>
        <taxon>Mucilaginibacter</taxon>
    </lineage>
</organism>
<sequence>MVTVENGNPDNTKEQAWENPASPKDASDDRDDEQVQRQYEEAKRRKDNLTEKDHIDKEKKTE</sequence>
<evidence type="ECO:0000313" key="3">
    <source>
        <dbReference type="Proteomes" id="UP000662074"/>
    </source>
</evidence>
<dbReference type="EMBL" id="BMDO01000001">
    <property type="protein sequence ID" value="GGI49752.1"/>
    <property type="molecule type" value="Genomic_DNA"/>
</dbReference>
<feature type="compositionally biased region" description="Polar residues" evidence="1">
    <location>
        <begin position="1"/>
        <end position="10"/>
    </location>
</feature>
<dbReference type="RefSeq" id="WP_188414273.1">
    <property type="nucleotide sequence ID" value="NZ_BMDO01000001.1"/>
</dbReference>